<gene>
    <name evidence="3" type="ORF">FRACYDRAFT_235307</name>
</gene>
<dbReference type="Gene3D" id="3.60.10.10">
    <property type="entry name" value="Endonuclease/exonuclease/phosphatase"/>
    <property type="match status" value="1"/>
</dbReference>
<dbReference type="Proteomes" id="UP000095751">
    <property type="component" value="Unassembled WGS sequence"/>
</dbReference>
<evidence type="ECO:0000256" key="1">
    <source>
        <dbReference type="SAM" id="MobiDB-lite"/>
    </source>
</evidence>
<evidence type="ECO:0000259" key="2">
    <source>
        <dbReference type="Pfam" id="PF03372"/>
    </source>
</evidence>
<dbReference type="InterPro" id="IPR005135">
    <property type="entry name" value="Endo/exonuclease/phosphatase"/>
</dbReference>
<dbReference type="SUPFAM" id="SSF56219">
    <property type="entry name" value="DNase I-like"/>
    <property type="match status" value="1"/>
</dbReference>
<sequence length="415" mass="47289">MIPNSFSEAETEAKRKLPSSSSSSEKLEDKKDETERIPLTVLSLNMEFYHQYQNAHDKPAYEQYLKRKVDSVDVLCVQEDLWQCSDAFLKPTKPFDGFKRIVSSFEQQAAHDLLRKENGDFLNYDDSFTSTLGNSIYVKSELLDNKNDNNNNHHGGGWTVIDQTVLQISSDLVLPNGTMLGYRCVVGAILESHQGGRIDKPVQILCTHLSGGRFEDKYMEEPRMRGERARQMQHCLDQQDPSAYNVLAGDFNASATRTKAMDGYWQLLTTQQTEQTTKQLSFTDFYSYMMAPFTSLACSSSNDKNDNKDWHLLYETLDGPTSRFGHVIDYFVVSSQLLGVPRSIKRVRMIKEYMEWVTPSADKDFLHQHNNSDTTTLYSTSDSTTESLKESITDHNGVQVTFFLPTGKETYSSTF</sequence>
<dbReference type="InParanoid" id="A0A1E7FM88"/>
<keyword evidence="4" id="KW-1185">Reference proteome</keyword>
<dbReference type="EMBL" id="KV784355">
    <property type="protein sequence ID" value="OEU19257.1"/>
    <property type="molecule type" value="Genomic_DNA"/>
</dbReference>
<dbReference type="AlphaFoldDB" id="A0A1E7FM88"/>
<evidence type="ECO:0000313" key="4">
    <source>
        <dbReference type="Proteomes" id="UP000095751"/>
    </source>
</evidence>
<reference evidence="3 4" key="1">
    <citation type="submission" date="2016-09" db="EMBL/GenBank/DDBJ databases">
        <title>Extensive genetic diversity and differential bi-allelic expression allows diatom success in the polar Southern Ocean.</title>
        <authorList>
            <consortium name="DOE Joint Genome Institute"/>
            <person name="Mock T."/>
            <person name="Otillar R.P."/>
            <person name="Strauss J."/>
            <person name="Dupont C."/>
            <person name="Frickenhaus S."/>
            <person name="Maumus F."/>
            <person name="Mcmullan M."/>
            <person name="Sanges R."/>
            <person name="Schmutz J."/>
            <person name="Toseland A."/>
            <person name="Valas R."/>
            <person name="Veluchamy A."/>
            <person name="Ward B.J."/>
            <person name="Allen A."/>
            <person name="Barry K."/>
            <person name="Falciatore A."/>
            <person name="Ferrante M."/>
            <person name="Fortunato A.E."/>
            <person name="Gloeckner G."/>
            <person name="Gruber A."/>
            <person name="Hipkin R."/>
            <person name="Janech M."/>
            <person name="Kroth P."/>
            <person name="Leese F."/>
            <person name="Lindquist E."/>
            <person name="Lyon B.R."/>
            <person name="Martin J."/>
            <person name="Mayer C."/>
            <person name="Parker M."/>
            <person name="Quesneville H."/>
            <person name="Raymond J."/>
            <person name="Uhlig C."/>
            <person name="Valentin K.U."/>
            <person name="Worden A.Z."/>
            <person name="Armbrust E.V."/>
            <person name="Bowler C."/>
            <person name="Green B."/>
            <person name="Moulton V."/>
            <person name="Van Oosterhout C."/>
            <person name="Grigoriev I."/>
        </authorList>
    </citation>
    <scope>NUCLEOTIDE SEQUENCE [LARGE SCALE GENOMIC DNA]</scope>
    <source>
        <strain evidence="3 4">CCMP1102</strain>
    </source>
</reference>
<organism evidence="3 4">
    <name type="scientific">Fragilariopsis cylindrus CCMP1102</name>
    <dbReference type="NCBI Taxonomy" id="635003"/>
    <lineage>
        <taxon>Eukaryota</taxon>
        <taxon>Sar</taxon>
        <taxon>Stramenopiles</taxon>
        <taxon>Ochrophyta</taxon>
        <taxon>Bacillariophyta</taxon>
        <taxon>Bacillariophyceae</taxon>
        <taxon>Bacillariophycidae</taxon>
        <taxon>Bacillariales</taxon>
        <taxon>Bacillariaceae</taxon>
        <taxon>Fragilariopsis</taxon>
    </lineage>
</organism>
<protein>
    <recommendedName>
        <fullName evidence="2">Endonuclease/exonuclease/phosphatase domain-containing protein</fullName>
    </recommendedName>
</protein>
<evidence type="ECO:0000313" key="3">
    <source>
        <dbReference type="EMBL" id="OEU19257.1"/>
    </source>
</evidence>
<proteinExistence type="predicted"/>
<dbReference type="Pfam" id="PF03372">
    <property type="entry name" value="Exo_endo_phos"/>
    <property type="match status" value="1"/>
</dbReference>
<accession>A0A1E7FM88</accession>
<dbReference type="InterPro" id="IPR036691">
    <property type="entry name" value="Endo/exonu/phosph_ase_sf"/>
</dbReference>
<feature type="domain" description="Endonuclease/exonuclease/phosphatase" evidence="2">
    <location>
        <begin position="62"/>
        <end position="337"/>
    </location>
</feature>
<dbReference type="GO" id="GO:0003824">
    <property type="term" value="F:catalytic activity"/>
    <property type="evidence" value="ECO:0007669"/>
    <property type="project" value="InterPro"/>
</dbReference>
<feature type="region of interest" description="Disordered" evidence="1">
    <location>
        <begin position="1"/>
        <end position="32"/>
    </location>
</feature>
<dbReference type="KEGG" id="fcy:FRACYDRAFT_235307"/>
<name>A0A1E7FM88_9STRA</name>